<dbReference type="InterPro" id="IPR007892">
    <property type="entry name" value="CHASE4"/>
</dbReference>
<dbReference type="InterPro" id="IPR043128">
    <property type="entry name" value="Rev_trsase/Diguanyl_cyclase"/>
</dbReference>
<dbReference type="AlphaFoldDB" id="A0A944CGH0"/>
<feature type="domain" description="GGDEF" evidence="3">
    <location>
        <begin position="348"/>
        <end position="481"/>
    </location>
</feature>
<dbReference type="InterPro" id="IPR000160">
    <property type="entry name" value="GGDEF_dom"/>
</dbReference>
<reference evidence="4" key="1">
    <citation type="submission" date="2018-08" db="EMBL/GenBank/DDBJ databases">
        <authorList>
            <person name="Jin W."/>
            <person name="Wang H."/>
            <person name="Yang Y."/>
            <person name="Li M."/>
            <person name="Liu J."/>
        </authorList>
    </citation>
    <scope>NUCLEOTIDE SEQUENCE</scope>
    <source>
        <strain evidence="4">AESS21</strain>
    </source>
</reference>
<sequence length="763" mass="84399">MKVVAEGSGGKIANAIIIPMIAVVVLAVACVCGLMIWSSQISDESAENSQRKLLNGALKLKLDQMARQQVGTVVWDQAYFNTVGEELDHAWLYNNIGHWLKSTYGFSRALIVDRDREPVFIYDEKLNRDWMTPEIQNQLSTAIARTRAHYITSFQRTPSGLYRFKQDQTNDGRILAETGLVRMGSHVYFFSAAAITQEVHTITAVRRPPAVLVSFDKLDSEALAKIANISGLADLRLTENAGLLPRLATVELRSPKGVVIGNLQWRPNKPGTDMLGRVAPVLLILALAIVGLTIGVIDFTRQTTRRLASSQAQAVHTASHDSLSGLPNREQFSTLLSEALKKTQDEAVGSAIVYIDLDRFKDINDTLGHAAGDEVIRAVAGRLKAIAPKTGGIARISGDEFAMLLADCENQQSVEQILTRVQDQMVRPIRIDNNELFVSLSMGAALAPRDGTDPGELLRKADIALYDAKENGRGRWSFFDNSMQETVQTKDKMSRELRRAIDNDALDVAYQPQCDASANEVIAVEALARWTHPEMGSISPSSFIPLAEETGLINDLGQWILRRACRDAHRWPDLLVSVNVSPTQFKHPRFVEMILETLDDFNLAPNRLEIEVTESVFAGQHMTILNSMKRLQDRGVKIALDDFGSGYSSLSYLRKFPFDTLKIDRDFISDMDDSLEAEAILTSIIQLGQALGMTIVAEGIEARHQIGFLAENGCHRMQGFYISRPLADEALAEFLDDRAMKQAMAVAANEEQQPSLPLKLAKG</sequence>
<dbReference type="PANTHER" id="PTHR44757:SF2">
    <property type="entry name" value="BIOFILM ARCHITECTURE MAINTENANCE PROTEIN MBAA"/>
    <property type="match status" value="1"/>
</dbReference>
<accession>A0A944CGH0</accession>
<evidence type="ECO:0000313" key="5">
    <source>
        <dbReference type="Proteomes" id="UP000705379"/>
    </source>
</evidence>
<feature type="domain" description="EAL" evidence="2">
    <location>
        <begin position="490"/>
        <end position="739"/>
    </location>
</feature>
<dbReference type="InterPro" id="IPR052155">
    <property type="entry name" value="Biofilm_reg_signaling"/>
</dbReference>
<dbReference type="Pfam" id="PF00990">
    <property type="entry name" value="GGDEF"/>
    <property type="match status" value="1"/>
</dbReference>
<evidence type="ECO:0000313" key="4">
    <source>
        <dbReference type="EMBL" id="MBS8262710.1"/>
    </source>
</evidence>
<gene>
    <name evidence="4" type="ORF">DYI23_20965</name>
</gene>
<protein>
    <submittedName>
        <fullName evidence="4">Bifunctional diguanylate cyclase/phosphodiesterase</fullName>
    </submittedName>
</protein>
<dbReference type="SMART" id="SM00267">
    <property type="entry name" value="GGDEF"/>
    <property type="match status" value="1"/>
</dbReference>
<dbReference type="PROSITE" id="PS50883">
    <property type="entry name" value="EAL"/>
    <property type="match status" value="1"/>
</dbReference>
<organism evidence="4 5">
    <name type="scientific">Roseibium polysiphoniae</name>
    <dbReference type="NCBI Taxonomy" id="2571221"/>
    <lineage>
        <taxon>Bacteria</taxon>
        <taxon>Pseudomonadati</taxon>
        <taxon>Pseudomonadota</taxon>
        <taxon>Alphaproteobacteria</taxon>
        <taxon>Hyphomicrobiales</taxon>
        <taxon>Stappiaceae</taxon>
        <taxon>Roseibium</taxon>
    </lineage>
</organism>
<dbReference type="Gene3D" id="3.20.20.450">
    <property type="entry name" value="EAL domain"/>
    <property type="match status" value="1"/>
</dbReference>
<keyword evidence="1" id="KW-0812">Transmembrane</keyword>
<dbReference type="Gene3D" id="3.30.70.270">
    <property type="match status" value="1"/>
</dbReference>
<dbReference type="Proteomes" id="UP000705379">
    <property type="component" value="Unassembled WGS sequence"/>
</dbReference>
<dbReference type="SUPFAM" id="SSF55073">
    <property type="entry name" value="Nucleotide cyclase"/>
    <property type="match status" value="1"/>
</dbReference>
<dbReference type="RefSeq" id="WP_213218039.1">
    <property type="nucleotide sequence ID" value="NZ_QTKU01000007.1"/>
</dbReference>
<dbReference type="EMBL" id="QTKU01000007">
    <property type="protein sequence ID" value="MBS8262710.1"/>
    <property type="molecule type" value="Genomic_DNA"/>
</dbReference>
<name>A0A944CGH0_9HYPH</name>
<proteinExistence type="predicted"/>
<evidence type="ECO:0000256" key="1">
    <source>
        <dbReference type="SAM" id="Phobius"/>
    </source>
</evidence>
<reference evidence="4" key="2">
    <citation type="journal article" date="2021" name="Microorganisms">
        <title>Bacterial Dimethylsulfoniopropionate Biosynthesis in the East China Sea.</title>
        <authorList>
            <person name="Liu J."/>
            <person name="Zhang Y."/>
            <person name="Liu J."/>
            <person name="Zhong H."/>
            <person name="Williams B.T."/>
            <person name="Zheng Y."/>
            <person name="Curson A.R.J."/>
            <person name="Sun C."/>
            <person name="Sun H."/>
            <person name="Song D."/>
            <person name="Wagner Mackenzie B."/>
            <person name="Bermejo Martinez A."/>
            <person name="Todd J.D."/>
            <person name="Zhang X.H."/>
        </authorList>
    </citation>
    <scope>NUCLEOTIDE SEQUENCE</scope>
    <source>
        <strain evidence="4">AESS21</strain>
    </source>
</reference>
<dbReference type="InterPro" id="IPR029787">
    <property type="entry name" value="Nucleotide_cyclase"/>
</dbReference>
<keyword evidence="1" id="KW-1133">Transmembrane helix</keyword>
<dbReference type="InterPro" id="IPR035919">
    <property type="entry name" value="EAL_sf"/>
</dbReference>
<dbReference type="CDD" id="cd01948">
    <property type="entry name" value="EAL"/>
    <property type="match status" value="1"/>
</dbReference>
<comment type="caution">
    <text evidence="4">The sequence shown here is derived from an EMBL/GenBank/DDBJ whole genome shotgun (WGS) entry which is preliminary data.</text>
</comment>
<dbReference type="SUPFAM" id="SSF141868">
    <property type="entry name" value="EAL domain-like"/>
    <property type="match status" value="1"/>
</dbReference>
<dbReference type="SMART" id="SM00052">
    <property type="entry name" value="EAL"/>
    <property type="match status" value="1"/>
</dbReference>
<dbReference type="PROSITE" id="PS50887">
    <property type="entry name" value="GGDEF"/>
    <property type="match status" value="1"/>
</dbReference>
<evidence type="ECO:0000259" key="2">
    <source>
        <dbReference type="PROSITE" id="PS50883"/>
    </source>
</evidence>
<feature type="transmembrane region" description="Helical" evidence="1">
    <location>
        <begin position="12"/>
        <end position="37"/>
    </location>
</feature>
<dbReference type="CDD" id="cd01949">
    <property type="entry name" value="GGDEF"/>
    <property type="match status" value="1"/>
</dbReference>
<dbReference type="PANTHER" id="PTHR44757">
    <property type="entry name" value="DIGUANYLATE CYCLASE DGCP"/>
    <property type="match status" value="1"/>
</dbReference>
<dbReference type="Pfam" id="PF00563">
    <property type="entry name" value="EAL"/>
    <property type="match status" value="1"/>
</dbReference>
<keyword evidence="1" id="KW-0472">Membrane</keyword>
<evidence type="ECO:0000259" key="3">
    <source>
        <dbReference type="PROSITE" id="PS50887"/>
    </source>
</evidence>
<dbReference type="PROSITE" id="PS51257">
    <property type="entry name" value="PROKAR_LIPOPROTEIN"/>
    <property type="match status" value="1"/>
</dbReference>
<dbReference type="Pfam" id="PF05228">
    <property type="entry name" value="CHASE4"/>
    <property type="match status" value="1"/>
</dbReference>
<dbReference type="InterPro" id="IPR001633">
    <property type="entry name" value="EAL_dom"/>
</dbReference>
<feature type="transmembrane region" description="Helical" evidence="1">
    <location>
        <begin position="274"/>
        <end position="297"/>
    </location>
</feature>
<dbReference type="NCBIfam" id="TIGR00254">
    <property type="entry name" value="GGDEF"/>
    <property type="match status" value="1"/>
</dbReference>